<evidence type="ECO:0008006" key="3">
    <source>
        <dbReference type="Google" id="ProtNLM"/>
    </source>
</evidence>
<dbReference type="InterPro" id="IPR015943">
    <property type="entry name" value="WD40/YVTN_repeat-like_dom_sf"/>
</dbReference>
<evidence type="ECO:0000313" key="1">
    <source>
        <dbReference type="EMBL" id="TRU28165.1"/>
    </source>
</evidence>
<dbReference type="EMBL" id="SFBK01000069">
    <property type="protein sequence ID" value="TRU28165.1"/>
    <property type="molecule type" value="Genomic_DNA"/>
</dbReference>
<sequence>MSNLSEVLSQAAINPDFPTDNPDSAIAIIDSLELIGFSPDSALLFVVFAEKAPLSSSLMRTHTVVLKTSDGGNNWRLTLDATQGSLVKEEIFFLNETQGWFITQWQVAGTFPTLYQTNDFGETWQEFSTIHDSITAKGGVASFTEAQGLRFKSEQEGIVIGKTFNVEGENIQLFLKTNDGGQTWQEINNIPAEYFTWNSIHSQVFDFSHTWQITTTVAGILISKSVDLLATIYPAAISNG</sequence>
<dbReference type="AlphaFoldDB" id="A0A552E103"/>
<name>A0A552E103_MICAE</name>
<gene>
    <name evidence="1" type="ORF">EWV80_05730</name>
</gene>
<organism evidence="1 2">
    <name type="scientific">Microcystis aeruginosa Ma_QC_B_20070730_S2</name>
    <dbReference type="NCBI Taxonomy" id="2486256"/>
    <lineage>
        <taxon>Bacteria</taxon>
        <taxon>Bacillati</taxon>
        <taxon>Cyanobacteriota</taxon>
        <taxon>Cyanophyceae</taxon>
        <taxon>Oscillatoriophycideae</taxon>
        <taxon>Chroococcales</taxon>
        <taxon>Microcystaceae</taxon>
        <taxon>Microcystis</taxon>
    </lineage>
</organism>
<dbReference type="Gene3D" id="2.130.10.10">
    <property type="entry name" value="YVTN repeat-like/Quinoprotein amine dehydrogenase"/>
    <property type="match status" value="1"/>
</dbReference>
<evidence type="ECO:0000313" key="2">
    <source>
        <dbReference type="Proteomes" id="UP000320551"/>
    </source>
</evidence>
<reference evidence="1 2" key="1">
    <citation type="submission" date="2019-01" db="EMBL/GenBank/DDBJ databases">
        <title>Coherence of Microcystis species and biogeography revealed through population genomics.</title>
        <authorList>
            <person name="Perez-Carrascal O.M."/>
            <person name="Terrat Y."/>
            <person name="Giani A."/>
            <person name="Fortin N."/>
            <person name="Tromas N."/>
            <person name="Shapiro B.J."/>
        </authorList>
    </citation>
    <scope>NUCLEOTIDE SEQUENCE [LARGE SCALE GENOMIC DNA]</scope>
    <source>
        <strain evidence="1">Ma_QC_B_20070730_S2</strain>
    </source>
</reference>
<dbReference type="Proteomes" id="UP000320551">
    <property type="component" value="Unassembled WGS sequence"/>
</dbReference>
<proteinExistence type="predicted"/>
<dbReference type="SUPFAM" id="SSF110296">
    <property type="entry name" value="Oligoxyloglucan reducing end-specific cellobiohydrolase"/>
    <property type="match status" value="1"/>
</dbReference>
<accession>A0A552E103</accession>
<comment type="caution">
    <text evidence="1">The sequence shown here is derived from an EMBL/GenBank/DDBJ whole genome shotgun (WGS) entry which is preliminary data.</text>
</comment>
<protein>
    <recommendedName>
        <fullName evidence="3">Photosynthesis system II assembly factor Ycf48/Hcf136-like domain-containing protein</fullName>
    </recommendedName>
</protein>